<evidence type="ECO:0000256" key="10">
    <source>
        <dbReference type="ARBA" id="ARBA00022723"/>
    </source>
</evidence>
<keyword evidence="12" id="KW-0378">Hydrolase</keyword>
<evidence type="ECO:0000256" key="1">
    <source>
        <dbReference type="ARBA" id="ARBA00000077"/>
    </source>
</evidence>
<dbReference type="HAMAP" id="MF_00052_B">
    <property type="entry name" value="RNase_HII_B"/>
    <property type="match status" value="1"/>
</dbReference>
<dbReference type="Gene3D" id="3.30.420.10">
    <property type="entry name" value="Ribonuclease H-like superfamily/Ribonuclease H"/>
    <property type="match status" value="1"/>
</dbReference>
<dbReference type="PANTHER" id="PTHR10954">
    <property type="entry name" value="RIBONUCLEASE H2 SUBUNIT A"/>
    <property type="match status" value="1"/>
</dbReference>
<dbReference type="InterPro" id="IPR012337">
    <property type="entry name" value="RNaseH-like_sf"/>
</dbReference>
<reference evidence="15" key="1">
    <citation type="submission" date="2020-05" db="EMBL/GenBank/DDBJ databases">
        <authorList>
            <person name="Chiriac C."/>
            <person name="Salcher M."/>
            <person name="Ghai R."/>
            <person name="Kavagutti S V."/>
        </authorList>
    </citation>
    <scope>NUCLEOTIDE SEQUENCE</scope>
</reference>
<dbReference type="GO" id="GO:0006298">
    <property type="term" value="P:mismatch repair"/>
    <property type="evidence" value="ECO:0007669"/>
    <property type="project" value="TreeGrafter"/>
</dbReference>
<comment type="cofactor">
    <cofactor evidence="3">
        <name>Mg(2+)</name>
        <dbReference type="ChEBI" id="CHEBI:18420"/>
    </cofactor>
</comment>
<comment type="subcellular location">
    <subcellularLocation>
        <location evidence="4">Cytoplasm</location>
    </subcellularLocation>
</comment>
<evidence type="ECO:0000256" key="6">
    <source>
        <dbReference type="ARBA" id="ARBA00012180"/>
    </source>
</evidence>
<evidence type="ECO:0000256" key="5">
    <source>
        <dbReference type="ARBA" id="ARBA00007383"/>
    </source>
</evidence>
<evidence type="ECO:0000256" key="4">
    <source>
        <dbReference type="ARBA" id="ARBA00004496"/>
    </source>
</evidence>
<dbReference type="GO" id="GO:0046872">
    <property type="term" value="F:metal ion binding"/>
    <property type="evidence" value="ECO:0007669"/>
    <property type="project" value="UniProtKB-KW"/>
</dbReference>
<dbReference type="GO" id="GO:0032299">
    <property type="term" value="C:ribonuclease H2 complex"/>
    <property type="evidence" value="ECO:0007669"/>
    <property type="project" value="TreeGrafter"/>
</dbReference>
<dbReference type="PROSITE" id="PS51975">
    <property type="entry name" value="RNASE_H_2"/>
    <property type="match status" value="1"/>
</dbReference>
<accession>A0A6J6AG22</accession>
<feature type="domain" description="RNase H type-2" evidence="14">
    <location>
        <begin position="27"/>
        <end position="214"/>
    </location>
</feature>
<dbReference type="InterPro" id="IPR001352">
    <property type="entry name" value="RNase_HII/HIII"/>
</dbReference>
<evidence type="ECO:0000259" key="14">
    <source>
        <dbReference type="PROSITE" id="PS51975"/>
    </source>
</evidence>
<evidence type="ECO:0000256" key="11">
    <source>
        <dbReference type="ARBA" id="ARBA00022759"/>
    </source>
</evidence>
<evidence type="ECO:0000313" key="15">
    <source>
        <dbReference type="EMBL" id="CAB4367787.1"/>
    </source>
</evidence>
<dbReference type="GO" id="GO:0004523">
    <property type="term" value="F:RNA-DNA hybrid ribonuclease activity"/>
    <property type="evidence" value="ECO:0007669"/>
    <property type="project" value="UniProtKB-EC"/>
</dbReference>
<organism evidence="15">
    <name type="scientific">freshwater metagenome</name>
    <dbReference type="NCBI Taxonomy" id="449393"/>
    <lineage>
        <taxon>unclassified sequences</taxon>
        <taxon>metagenomes</taxon>
        <taxon>ecological metagenomes</taxon>
    </lineage>
</organism>
<sequence>MKPTLHRMARPVPTLDYERELMATGARIIAGMDEVGRGAIAGPVTIGVVAIDATIGAVPEGLADSKLMTPKRREAMVPVAKEWGLAWATGSATAAEIDKYGIMTALSLAGSRALTALGLRPDIIILDGNNSFLLEEDDGPRIVTRIKGDQTCASVSAASVIAKVERDALMTQFHEQFPHYGWSGNKGYGAAVHTDAIKIHGVTDLHRKSWNLGV</sequence>
<dbReference type="InterPro" id="IPR024567">
    <property type="entry name" value="RNase_HII/HIII_dom"/>
</dbReference>
<dbReference type="GO" id="GO:0003723">
    <property type="term" value="F:RNA binding"/>
    <property type="evidence" value="ECO:0007669"/>
    <property type="project" value="InterPro"/>
</dbReference>
<dbReference type="EMBL" id="CAETWZ010000040">
    <property type="protein sequence ID" value="CAB4367787.1"/>
    <property type="molecule type" value="Genomic_DNA"/>
</dbReference>
<dbReference type="AlphaFoldDB" id="A0A6J6AG22"/>
<evidence type="ECO:0000256" key="2">
    <source>
        <dbReference type="ARBA" id="ARBA00001936"/>
    </source>
</evidence>
<keyword evidence="10" id="KW-0479">Metal-binding</keyword>
<dbReference type="InterPro" id="IPR036397">
    <property type="entry name" value="RNaseH_sf"/>
</dbReference>
<evidence type="ECO:0000256" key="13">
    <source>
        <dbReference type="ARBA" id="ARBA00023211"/>
    </source>
</evidence>
<name>A0A6J6AG22_9ZZZZ</name>
<comment type="catalytic activity">
    <reaction evidence="1">
        <text>Endonucleolytic cleavage to 5'-phosphomonoester.</text>
        <dbReference type="EC" id="3.1.26.4"/>
    </reaction>
</comment>
<keyword evidence="13" id="KW-0464">Manganese</keyword>
<dbReference type="NCBIfam" id="NF000595">
    <property type="entry name" value="PRK00015.1-3"/>
    <property type="match status" value="1"/>
</dbReference>
<evidence type="ECO:0000256" key="12">
    <source>
        <dbReference type="ARBA" id="ARBA00022801"/>
    </source>
</evidence>
<comment type="similarity">
    <text evidence="5">Belongs to the RNase HII family.</text>
</comment>
<protein>
    <recommendedName>
        <fullName evidence="7">Ribonuclease HII</fullName>
        <ecNumber evidence="6">3.1.26.4</ecNumber>
    </recommendedName>
</protein>
<gene>
    <name evidence="15" type="ORF">UFOPK4179_00577</name>
</gene>
<proteinExistence type="inferred from homology"/>
<dbReference type="EC" id="3.1.26.4" evidence="6"/>
<evidence type="ECO:0000256" key="7">
    <source>
        <dbReference type="ARBA" id="ARBA00019179"/>
    </source>
</evidence>
<dbReference type="Pfam" id="PF01351">
    <property type="entry name" value="RNase_HII"/>
    <property type="match status" value="1"/>
</dbReference>
<keyword evidence="8" id="KW-0963">Cytoplasm</keyword>
<dbReference type="SUPFAM" id="SSF53098">
    <property type="entry name" value="Ribonuclease H-like"/>
    <property type="match status" value="1"/>
</dbReference>
<keyword evidence="9" id="KW-0540">Nuclease</keyword>
<dbReference type="GO" id="GO:0043137">
    <property type="term" value="P:DNA replication, removal of RNA primer"/>
    <property type="evidence" value="ECO:0007669"/>
    <property type="project" value="TreeGrafter"/>
</dbReference>
<dbReference type="CDD" id="cd07182">
    <property type="entry name" value="RNase_HII_bacteria_HII_like"/>
    <property type="match status" value="1"/>
</dbReference>
<comment type="cofactor">
    <cofactor evidence="2">
        <name>Mn(2+)</name>
        <dbReference type="ChEBI" id="CHEBI:29035"/>
    </cofactor>
</comment>
<evidence type="ECO:0000256" key="9">
    <source>
        <dbReference type="ARBA" id="ARBA00022722"/>
    </source>
</evidence>
<evidence type="ECO:0000256" key="3">
    <source>
        <dbReference type="ARBA" id="ARBA00001946"/>
    </source>
</evidence>
<dbReference type="PANTHER" id="PTHR10954:SF18">
    <property type="entry name" value="RIBONUCLEASE HII"/>
    <property type="match status" value="1"/>
</dbReference>
<dbReference type="GO" id="GO:0005737">
    <property type="term" value="C:cytoplasm"/>
    <property type="evidence" value="ECO:0007669"/>
    <property type="project" value="UniProtKB-SubCell"/>
</dbReference>
<keyword evidence="11" id="KW-0255">Endonuclease</keyword>
<evidence type="ECO:0000256" key="8">
    <source>
        <dbReference type="ARBA" id="ARBA00022490"/>
    </source>
</evidence>
<dbReference type="InterPro" id="IPR022898">
    <property type="entry name" value="RNase_HII"/>
</dbReference>